<dbReference type="InterPro" id="IPR023765">
    <property type="entry name" value="SBP_5_CS"/>
</dbReference>
<protein>
    <submittedName>
        <fullName evidence="6">Peptide ABC transporter substrate-binding protein</fullName>
    </submittedName>
</protein>
<feature type="chain" id="PRO_5038774924" evidence="4">
    <location>
        <begin position="21"/>
        <end position="519"/>
    </location>
</feature>
<name>A0A2N6SD03_9BACL</name>
<comment type="caution">
    <text evidence="6">The sequence shown here is derived from an EMBL/GenBank/DDBJ whole genome shotgun (WGS) entry which is preliminary data.</text>
</comment>
<gene>
    <name evidence="6" type="ORF">CJ218_08035</name>
</gene>
<proteinExistence type="inferred from homology"/>
<feature type="domain" description="Solute-binding protein family 5" evidence="5">
    <location>
        <begin position="79"/>
        <end position="436"/>
    </location>
</feature>
<dbReference type="Gene3D" id="3.40.190.10">
    <property type="entry name" value="Periplasmic binding protein-like II"/>
    <property type="match status" value="1"/>
</dbReference>
<dbReference type="Proteomes" id="UP000235670">
    <property type="component" value="Unassembled WGS sequence"/>
</dbReference>
<dbReference type="AlphaFoldDB" id="A0A2N6SD03"/>
<evidence type="ECO:0000256" key="3">
    <source>
        <dbReference type="ARBA" id="ARBA00022729"/>
    </source>
</evidence>
<dbReference type="SUPFAM" id="SSF53850">
    <property type="entry name" value="Periplasmic binding protein-like II"/>
    <property type="match status" value="1"/>
</dbReference>
<evidence type="ECO:0000259" key="5">
    <source>
        <dbReference type="Pfam" id="PF00496"/>
    </source>
</evidence>
<evidence type="ECO:0000313" key="7">
    <source>
        <dbReference type="Proteomes" id="UP000235670"/>
    </source>
</evidence>
<dbReference type="PROSITE" id="PS51257">
    <property type="entry name" value="PROKAR_LIPOPROTEIN"/>
    <property type="match status" value="1"/>
</dbReference>
<comment type="subcellular location">
    <subcellularLocation>
        <location evidence="1">Cell membrane</location>
        <topology evidence="1">Lipid-anchor</topology>
    </subcellularLocation>
</comment>
<dbReference type="InterPro" id="IPR030678">
    <property type="entry name" value="Peptide/Ni-bd"/>
</dbReference>
<evidence type="ECO:0000256" key="2">
    <source>
        <dbReference type="ARBA" id="ARBA00005695"/>
    </source>
</evidence>
<dbReference type="PANTHER" id="PTHR30290">
    <property type="entry name" value="PERIPLASMIC BINDING COMPONENT OF ABC TRANSPORTER"/>
    <property type="match status" value="1"/>
</dbReference>
<dbReference type="Gene3D" id="3.10.105.10">
    <property type="entry name" value="Dipeptide-binding Protein, Domain 3"/>
    <property type="match status" value="1"/>
</dbReference>
<dbReference type="OrthoDB" id="9796817at2"/>
<accession>A0A2N6SD03</accession>
<evidence type="ECO:0000313" key="6">
    <source>
        <dbReference type="EMBL" id="PMC51777.1"/>
    </source>
</evidence>
<dbReference type="STRING" id="84135.GCA_001052115_01312"/>
<dbReference type="Gene3D" id="3.90.76.10">
    <property type="entry name" value="Dipeptide-binding Protein, Domain 1"/>
    <property type="match status" value="1"/>
</dbReference>
<dbReference type="Pfam" id="PF00496">
    <property type="entry name" value="SBP_bac_5"/>
    <property type="match status" value="1"/>
</dbReference>
<dbReference type="InterPro" id="IPR000914">
    <property type="entry name" value="SBP_5_dom"/>
</dbReference>
<organism evidence="6 7">
    <name type="scientific">Gemella sanguinis</name>
    <dbReference type="NCBI Taxonomy" id="84135"/>
    <lineage>
        <taxon>Bacteria</taxon>
        <taxon>Bacillati</taxon>
        <taxon>Bacillota</taxon>
        <taxon>Bacilli</taxon>
        <taxon>Bacillales</taxon>
        <taxon>Gemellaceae</taxon>
        <taxon>Gemella</taxon>
    </lineage>
</organism>
<dbReference type="RefSeq" id="WP_102190220.1">
    <property type="nucleotide sequence ID" value="NZ_PNGT01000010.1"/>
</dbReference>
<dbReference type="PROSITE" id="PS01040">
    <property type="entry name" value="SBP_BACTERIAL_5"/>
    <property type="match status" value="1"/>
</dbReference>
<dbReference type="CDD" id="cd00995">
    <property type="entry name" value="PBP2_NikA_DppA_OppA_like"/>
    <property type="match status" value="1"/>
</dbReference>
<feature type="signal peptide" evidence="4">
    <location>
        <begin position="1"/>
        <end position="20"/>
    </location>
</feature>
<dbReference type="InterPro" id="IPR039424">
    <property type="entry name" value="SBP_5"/>
</dbReference>
<dbReference type="GO" id="GO:0015833">
    <property type="term" value="P:peptide transport"/>
    <property type="evidence" value="ECO:0007669"/>
    <property type="project" value="TreeGrafter"/>
</dbReference>
<evidence type="ECO:0000256" key="1">
    <source>
        <dbReference type="ARBA" id="ARBA00004193"/>
    </source>
</evidence>
<dbReference type="GO" id="GO:0043190">
    <property type="term" value="C:ATP-binding cassette (ABC) transporter complex"/>
    <property type="evidence" value="ECO:0007669"/>
    <property type="project" value="InterPro"/>
</dbReference>
<dbReference type="GO" id="GO:0042597">
    <property type="term" value="C:periplasmic space"/>
    <property type="evidence" value="ECO:0007669"/>
    <property type="project" value="UniProtKB-ARBA"/>
</dbReference>
<dbReference type="PANTHER" id="PTHR30290:SF59">
    <property type="entry name" value="OLIGOPEPTIDE ABC TRANSPORTER,SUBSTRATE-BINDING PROTEIN"/>
    <property type="match status" value="1"/>
</dbReference>
<dbReference type="GO" id="GO:1904680">
    <property type="term" value="F:peptide transmembrane transporter activity"/>
    <property type="evidence" value="ECO:0007669"/>
    <property type="project" value="TreeGrafter"/>
</dbReference>
<keyword evidence="3 4" id="KW-0732">Signal</keyword>
<evidence type="ECO:0000256" key="4">
    <source>
        <dbReference type="SAM" id="SignalP"/>
    </source>
</evidence>
<comment type="similarity">
    <text evidence="2">Belongs to the bacterial solute-binding protein 5 family.</text>
</comment>
<dbReference type="EMBL" id="PNGT01000010">
    <property type="protein sequence ID" value="PMC51777.1"/>
    <property type="molecule type" value="Genomic_DNA"/>
</dbReference>
<sequence>MKKNKLFIGALALLMAFTTACSSKTENTTTTSQDKDTFTYAINSDPSSTNPINVSDRWGLTMTNMIYSPLIRVEGDGSLVNELAESTELAKDGLSLTVNLKKGIKWSDGQDFTADDVVFTYETKAKKENGNFKSLWINDKPITVEKKDDHTVVFKFPEPSAAAANNIATETYIIPKHIYGKVSDFSVKDLQEKPVGTGPYKLVENKRGEYIKFEANENYYKGKPKVKNVVLRVIQSADTTKVALQKGEIDASYVLPTDIKDLDTNKLDVYSYSENRIGYLGLNTKTNELKDVKVRQAILYALNKGDMNKAAYLDEKYYQNPYSILPPNNPYKTDDVEKYTQNVDKAKELLKEAGVSNLKLTLAYASNDPAQKIQATFIQQQLQAIGVNVELRGGDGTAIFTELRKKDSTAYNLFLGGYIMGNDPDLYSTLFASNGTSNYFQYRESKIDDLFKRGAAELDSTKRKEIYNDLQREIAKEAYIYPIVDNQKILAVNKRVSGVNDAKLVPIYTFEDLSKISIK</sequence>
<reference evidence="6 7" key="1">
    <citation type="submission" date="2017-09" db="EMBL/GenBank/DDBJ databases">
        <title>Bacterial strain isolated from the female urinary microbiota.</title>
        <authorList>
            <person name="Thomas-White K."/>
            <person name="Kumar N."/>
            <person name="Forster S."/>
            <person name="Putonti C."/>
            <person name="Lawley T."/>
            <person name="Wolfe A.J."/>
        </authorList>
    </citation>
    <scope>NUCLEOTIDE SEQUENCE [LARGE SCALE GENOMIC DNA]</scope>
    <source>
        <strain evidence="6 7">UMB0186</strain>
    </source>
</reference>
<dbReference type="PIRSF" id="PIRSF002741">
    <property type="entry name" value="MppA"/>
    <property type="match status" value="1"/>
</dbReference>